<organism evidence="1 2">
    <name type="scientific">Flaviaesturariibacter flavus</name>
    <dbReference type="NCBI Taxonomy" id="2502780"/>
    <lineage>
        <taxon>Bacteria</taxon>
        <taxon>Pseudomonadati</taxon>
        <taxon>Bacteroidota</taxon>
        <taxon>Chitinophagia</taxon>
        <taxon>Chitinophagales</taxon>
        <taxon>Chitinophagaceae</taxon>
        <taxon>Flaviaestuariibacter</taxon>
    </lineage>
</organism>
<comment type="caution">
    <text evidence="1">The sequence shown here is derived from an EMBL/GenBank/DDBJ whole genome shotgun (WGS) entry which is preliminary data.</text>
</comment>
<reference evidence="1 2" key="1">
    <citation type="submission" date="2019-03" db="EMBL/GenBank/DDBJ databases">
        <authorList>
            <person name="Kim M.K.M."/>
        </authorList>
    </citation>
    <scope>NUCLEOTIDE SEQUENCE [LARGE SCALE GENOMIC DNA]</scope>
    <source>
        <strain evidence="1 2">17J68-12</strain>
    </source>
</reference>
<dbReference type="OrthoDB" id="333971at2"/>
<keyword evidence="2" id="KW-1185">Reference proteome</keyword>
<evidence type="ECO:0000313" key="2">
    <source>
        <dbReference type="Proteomes" id="UP000295334"/>
    </source>
</evidence>
<name>A0A4R1BH65_9BACT</name>
<dbReference type="EMBL" id="SJZI01000011">
    <property type="protein sequence ID" value="TCJ16541.1"/>
    <property type="molecule type" value="Genomic_DNA"/>
</dbReference>
<sequence>MLIMNACVAQAQPRDSVTVPVSLQYRHPGLLNRILLGNNYRKLWETPVRLPVFRLDGFTIKELGGGNQTLSLQLVDGDGKAWVLRTVDKNVKRALPPVLRSTFVLNMTQQQVSAAHPYAPVVVARLARAVGVTAPDPTFYYVSDDPALGEYRPLFANSVCLLEEREAGERNTHNSGKVMERLVDEGSVRPDQGAILRARVLDILVGDWDRHADQWRWAERRESDDMAMVFGIPRDRDQAFFFSDGLLPRFLQVVALRYLVSYNRDLDHWRPLTYKSWPFDRYFLNGLDRGQWSRNLSTMQASLTDSVLSEAVHRLPPEIYARNGKRLLRQLKGRRDELYRKGMRYYHYLCGYVDIYGTDKDDEFVITGSGDSLRVQVFQRKGMQRGAVLYDRRFLRAETRLLRLWGMRGKDRFVSDPGDTRFVIEIATDDGGDEFALDPLKRVRQVKDKMP</sequence>
<accession>A0A4R1BH65</accession>
<gene>
    <name evidence="1" type="ORF">EPD60_07290</name>
</gene>
<dbReference type="Proteomes" id="UP000295334">
    <property type="component" value="Unassembled WGS sequence"/>
</dbReference>
<evidence type="ECO:0000313" key="1">
    <source>
        <dbReference type="EMBL" id="TCJ16541.1"/>
    </source>
</evidence>
<dbReference type="AlphaFoldDB" id="A0A4R1BH65"/>
<proteinExistence type="predicted"/>
<dbReference type="RefSeq" id="WP_131448363.1">
    <property type="nucleotide sequence ID" value="NZ_SJZI01000011.1"/>
</dbReference>
<protein>
    <submittedName>
        <fullName evidence="1">Uncharacterized protein</fullName>
    </submittedName>
</protein>